<accession>A0A2B7YKM4</accession>
<dbReference type="InterPro" id="IPR012951">
    <property type="entry name" value="BBE"/>
</dbReference>
<dbReference type="PANTHER" id="PTHR13878">
    <property type="entry name" value="GULONOLACTONE OXIDASE"/>
    <property type="match status" value="1"/>
</dbReference>
<sequence length="651" mass="70965">MVRFTSALLLAGALGFVNAQTIINENGEVIPATEGTVSPPGEAVIDETSGLEYILLTDAALENLTELELSNITLFEFPKDDVAKRAFTSCKTFPGDFFWPSKVIWKVFNLLTGGALIETVPIGAVCYNSTKHYDEAKCQNLLDNWTKSETHANDPSSVMSPLYQGQTCLPQNSETGTCELGGYASYVVKATTIAQIQLAINFARNLNLRLVVRNTGHDFLGRSTGAGALSIWTHHFKNIKFIETYKSKSYSGPAFKLGAGVQVGELYAAAKQYGVTAVGGECKGVGVTGGYIAGGGHSPLSSKYGMGADQVLSIDVVLPNGRFVIADEDNNRDLFWALRGGGGSTFGVVTGMTLKVYPKMSFSGLTWTILTGPDTSNTDEIFWAAMEAYWSEFPSYAEQGTYGYSTLFSRGPGIGYTWTMHPWTVPGMSLTDFKAMVAPLFAEWAALGFEFQAEYFEHDNFYDTWSTHFPTETVGNTNLHTASRLFPKKNWQDENILNSTLAAIRSVVEEGSALIGYNVNGAAPAGTPDSAVNPAWREAVMFGIVGGGWAPDTPPEDVEATNRQITYDWMERLRQVTPGGGGYGNEGDVMEPDFAQAFYGSSYDRLLQIKKATDPWDVFWAPTAVGSEGWYVTDQEEWLTTQTGRLCRKGF</sequence>
<dbReference type="InterPro" id="IPR016166">
    <property type="entry name" value="FAD-bd_PCMH"/>
</dbReference>
<dbReference type="InterPro" id="IPR050432">
    <property type="entry name" value="FAD-linked_Oxidoreductases_BP"/>
</dbReference>
<protein>
    <recommendedName>
        <fullName evidence="4">FAD-binding PCMH-type domain-containing protein</fullName>
    </recommendedName>
</protein>
<evidence type="ECO:0000256" key="1">
    <source>
        <dbReference type="ARBA" id="ARBA00005466"/>
    </source>
</evidence>
<dbReference type="PANTHER" id="PTHR13878:SF91">
    <property type="entry name" value="FAD BINDING DOMAIN PROTEIN (AFU_ORTHOLOGUE AFUA_6G12070)-RELATED"/>
    <property type="match status" value="1"/>
</dbReference>
<keyword evidence="3" id="KW-0732">Signal</keyword>
<dbReference type="EMBL" id="PDNA01000032">
    <property type="protein sequence ID" value="PGH21611.1"/>
    <property type="molecule type" value="Genomic_DNA"/>
</dbReference>
<dbReference type="InterPro" id="IPR036318">
    <property type="entry name" value="FAD-bd_PCMH-like_sf"/>
</dbReference>
<dbReference type="OrthoDB" id="9983560at2759"/>
<dbReference type="SUPFAM" id="SSF56176">
    <property type="entry name" value="FAD-binding/transporter-associated domain-like"/>
    <property type="match status" value="1"/>
</dbReference>
<gene>
    <name evidence="5" type="ORF">AJ80_03044</name>
</gene>
<evidence type="ECO:0000256" key="2">
    <source>
        <dbReference type="ARBA" id="ARBA00023002"/>
    </source>
</evidence>
<dbReference type="Gene3D" id="3.30.465.10">
    <property type="match status" value="1"/>
</dbReference>
<keyword evidence="2" id="KW-0560">Oxidoreductase</keyword>
<feature type="domain" description="FAD-binding PCMH-type" evidence="4">
    <location>
        <begin position="180"/>
        <end position="359"/>
    </location>
</feature>
<dbReference type="Pfam" id="PF08031">
    <property type="entry name" value="BBE"/>
    <property type="match status" value="1"/>
</dbReference>
<organism evidence="5 6">
    <name type="scientific">Polytolypa hystricis (strain UAMH7299)</name>
    <dbReference type="NCBI Taxonomy" id="1447883"/>
    <lineage>
        <taxon>Eukaryota</taxon>
        <taxon>Fungi</taxon>
        <taxon>Dikarya</taxon>
        <taxon>Ascomycota</taxon>
        <taxon>Pezizomycotina</taxon>
        <taxon>Eurotiomycetes</taxon>
        <taxon>Eurotiomycetidae</taxon>
        <taxon>Onygenales</taxon>
        <taxon>Onygenales incertae sedis</taxon>
        <taxon>Polytolypa</taxon>
    </lineage>
</organism>
<evidence type="ECO:0000256" key="3">
    <source>
        <dbReference type="SAM" id="SignalP"/>
    </source>
</evidence>
<dbReference type="STRING" id="1447883.A0A2B7YKM4"/>
<evidence type="ECO:0000313" key="6">
    <source>
        <dbReference type="Proteomes" id="UP000224634"/>
    </source>
</evidence>
<dbReference type="PROSITE" id="PS51387">
    <property type="entry name" value="FAD_PCMH"/>
    <property type="match status" value="1"/>
</dbReference>
<evidence type="ECO:0000259" key="4">
    <source>
        <dbReference type="PROSITE" id="PS51387"/>
    </source>
</evidence>
<dbReference type="Proteomes" id="UP000224634">
    <property type="component" value="Unassembled WGS sequence"/>
</dbReference>
<proteinExistence type="inferred from homology"/>
<evidence type="ECO:0000313" key="5">
    <source>
        <dbReference type="EMBL" id="PGH21611.1"/>
    </source>
</evidence>
<dbReference type="GO" id="GO:0016491">
    <property type="term" value="F:oxidoreductase activity"/>
    <property type="evidence" value="ECO:0007669"/>
    <property type="project" value="UniProtKB-KW"/>
</dbReference>
<dbReference type="Pfam" id="PF01565">
    <property type="entry name" value="FAD_binding_4"/>
    <property type="match status" value="1"/>
</dbReference>
<keyword evidence="6" id="KW-1185">Reference proteome</keyword>
<feature type="signal peptide" evidence="3">
    <location>
        <begin position="1"/>
        <end position="19"/>
    </location>
</feature>
<dbReference type="AlphaFoldDB" id="A0A2B7YKM4"/>
<name>A0A2B7YKM4_POLH7</name>
<reference evidence="5 6" key="1">
    <citation type="submission" date="2017-10" db="EMBL/GenBank/DDBJ databases">
        <title>Comparative genomics in systemic dimorphic fungi from Ajellomycetaceae.</title>
        <authorList>
            <person name="Munoz J.F."/>
            <person name="Mcewen J.G."/>
            <person name="Clay O.K."/>
            <person name="Cuomo C.A."/>
        </authorList>
    </citation>
    <scope>NUCLEOTIDE SEQUENCE [LARGE SCALE GENOMIC DNA]</scope>
    <source>
        <strain evidence="5 6">UAMH7299</strain>
    </source>
</reference>
<comment type="similarity">
    <text evidence="1">Belongs to the oxygen-dependent FAD-linked oxidoreductase family.</text>
</comment>
<dbReference type="InterPro" id="IPR006094">
    <property type="entry name" value="Oxid_FAD_bind_N"/>
</dbReference>
<dbReference type="InterPro" id="IPR016169">
    <property type="entry name" value="FAD-bd_PCMH_sub2"/>
</dbReference>
<dbReference type="GO" id="GO:0071949">
    <property type="term" value="F:FAD binding"/>
    <property type="evidence" value="ECO:0007669"/>
    <property type="project" value="InterPro"/>
</dbReference>
<feature type="chain" id="PRO_5012428390" description="FAD-binding PCMH-type domain-containing protein" evidence="3">
    <location>
        <begin position="20"/>
        <end position="651"/>
    </location>
</feature>
<comment type="caution">
    <text evidence="5">The sequence shown here is derived from an EMBL/GenBank/DDBJ whole genome shotgun (WGS) entry which is preliminary data.</text>
</comment>